<reference evidence="6" key="2">
    <citation type="journal article" date="2014" name="Nat. Commun.">
        <title>The cavefish genome reveals candidate genes for eye loss.</title>
        <authorList>
            <person name="McGaugh S.E."/>
            <person name="Gross J.B."/>
            <person name="Aken B."/>
            <person name="Blin M."/>
            <person name="Borowsky R."/>
            <person name="Chalopin D."/>
            <person name="Hinaux H."/>
            <person name="Jeffery W.R."/>
            <person name="Keene A."/>
            <person name="Ma L."/>
            <person name="Minx P."/>
            <person name="Murphy D."/>
            <person name="O'Quin K.E."/>
            <person name="Retaux S."/>
            <person name="Rohner N."/>
            <person name="Searle S.M."/>
            <person name="Stahl B.A."/>
            <person name="Tabin C."/>
            <person name="Volff J.N."/>
            <person name="Yoshizawa M."/>
            <person name="Warren W.C."/>
        </authorList>
    </citation>
    <scope>NUCLEOTIDE SEQUENCE [LARGE SCALE GENOMIC DNA]</scope>
    <source>
        <strain evidence="6">female</strain>
    </source>
</reference>
<feature type="compositionally biased region" description="Basic and acidic residues" evidence="3">
    <location>
        <begin position="188"/>
        <end position="198"/>
    </location>
</feature>
<name>A0A3B1IQ30_ASTMX</name>
<evidence type="ECO:0000256" key="1">
    <source>
        <dbReference type="ARBA" id="ARBA00022999"/>
    </source>
</evidence>
<feature type="compositionally biased region" description="Polar residues" evidence="3">
    <location>
        <begin position="262"/>
        <end position="274"/>
    </location>
</feature>
<feature type="compositionally biased region" description="Polar residues" evidence="3">
    <location>
        <begin position="175"/>
        <end position="187"/>
    </location>
</feature>
<dbReference type="PANTHER" id="PTHR14388">
    <property type="entry name" value="T CELL-SPECIFIC ADAPTER PROTEIN TSAD"/>
    <property type="match status" value="1"/>
</dbReference>
<dbReference type="InterPro" id="IPR000980">
    <property type="entry name" value="SH2"/>
</dbReference>
<dbReference type="Pfam" id="PF00017">
    <property type="entry name" value="SH2"/>
    <property type="match status" value="1"/>
</dbReference>
<evidence type="ECO:0000256" key="3">
    <source>
        <dbReference type="SAM" id="MobiDB-lite"/>
    </source>
</evidence>
<sequence>MEEIRAALDLMRMGTAGSGDRTEGPGRAEGAGLKQPVLKWFTETQADLLLSDGNFPAWFRGFISRQEAEDNLRDKALGSFLIRLSEKASGFILSYRSDRCRHFVINQTEDGLLVVTGDSITHTSLPELIQFFKTTPIQPFGEYLISDTDEEVGGASHTYILGSLHRINLTCSYTKSDSLSGGHLSSQPEERWRSRTGADEGPEGQVTRDLSSEGFGSLDSHLQSYPGHDAHLPTPDRPPNPANSSRSRSLPHLDEDLHHSNPSDTQSGPATTPRQPLVPPKSASFSSSSSSSSSSLLIRERYQPGPNEAPETQLSDLQQNPLYQTSAGLCPGRNMPWDPNSHAETPGKPSPDPLTPVHTYQHLPQHLNTNTYEDLPTMQQYSLVTHHGNTYEDIPAVQPGNHNTYEDIPAQQGNTYATLDELQTANSTNNTNTAKKARNH</sequence>
<dbReference type="Proteomes" id="UP000018467">
    <property type="component" value="Unassembled WGS sequence"/>
</dbReference>
<feature type="compositionally biased region" description="Basic and acidic residues" evidence="3">
    <location>
        <begin position="251"/>
        <end position="261"/>
    </location>
</feature>
<dbReference type="Bgee" id="ENSAMXG00000035035">
    <property type="expression patterns" value="Expressed in intestine and 8 other cell types or tissues"/>
</dbReference>
<feature type="domain" description="SH2" evidence="4">
    <location>
        <begin position="58"/>
        <end position="133"/>
    </location>
</feature>
<dbReference type="GeneTree" id="ENSGT00940000160977"/>
<evidence type="ECO:0000313" key="6">
    <source>
        <dbReference type="Proteomes" id="UP000018467"/>
    </source>
</evidence>
<dbReference type="InterPro" id="IPR036860">
    <property type="entry name" value="SH2_dom_sf"/>
</dbReference>
<keyword evidence="1 2" id="KW-0727">SH2 domain</keyword>
<feature type="compositionally biased region" description="Polar residues" evidence="3">
    <location>
        <begin position="310"/>
        <end position="327"/>
    </location>
</feature>
<dbReference type="PROSITE" id="PS50001">
    <property type="entry name" value="SH2"/>
    <property type="match status" value="1"/>
</dbReference>
<evidence type="ECO:0000256" key="2">
    <source>
        <dbReference type="PROSITE-ProRule" id="PRU00191"/>
    </source>
</evidence>
<dbReference type="GO" id="GO:0005737">
    <property type="term" value="C:cytoplasm"/>
    <property type="evidence" value="ECO:0007669"/>
    <property type="project" value="TreeGrafter"/>
</dbReference>
<dbReference type="PRINTS" id="PR00401">
    <property type="entry name" value="SH2DOMAIN"/>
</dbReference>
<dbReference type="Gene3D" id="3.30.505.10">
    <property type="entry name" value="SH2 domain"/>
    <property type="match status" value="1"/>
</dbReference>
<evidence type="ECO:0000259" key="4">
    <source>
        <dbReference type="PROSITE" id="PS50001"/>
    </source>
</evidence>
<dbReference type="SMART" id="SM00252">
    <property type="entry name" value="SH2"/>
    <property type="match status" value="1"/>
</dbReference>
<dbReference type="SUPFAM" id="SSF55550">
    <property type="entry name" value="SH2 domain"/>
    <property type="match status" value="1"/>
</dbReference>
<reference evidence="6" key="1">
    <citation type="submission" date="2013-03" db="EMBL/GenBank/DDBJ databases">
        <authorList>
            <person name="Jeffery W."/>
            <person name="Warren W."/>
            <person name="Wilson R.K."/>
        </authorList>
    </citation>
    <scope>NUCLEOTIDE SEQUENCE</scope>
    <source>
        <strain evidence="6">female</strain>
    </source>
</reference>
<accession>A0A3B1IQ30</accession>
<proteinExistence type="predicted"/>
<evidence type="ECO:0000313" key="5">
    <source>
        <dbReference type="Ensembl" id="ENSAMXP00000031831.1"/>
    </source>
</evidence>
<reference evidence="5" key="4">
    <citation type="submission" date="2025-09" db="UniProtKB">
        <authorList>
            <consortium name="Ensembl"/>
        </authorList>
    </citation>
    <scope>IDENTIFICATION</scope>
</reference>
<feature type="compositionally biased region" description="Low complexity" evidence="3">
    <location>
        <begin position="282"/>
        <end position="295"/>
    </location>
</feature>
<organism evidence="5 6">
    <name type="scientific">Astyanax mexicanus</name>
    <name type="common">Blind cave fish</name>
    <name type="synonym">Astyanax fasciatus mexicanus</name>
    <dbReference type="NCBI Taxonomy" id="7994"/>
    <lineage>
        <taxon>Eukaryota</taxon>
        <taxon>Metazoa</taxon>
        <taxon>Chordata</taxon>
        <taxon>Craniata</taxon>
        <taxon>Vertebrata</taxon>
        <taxon>Euteleostomi</taxon>
        <taxon>Actinopterygii</taxon>
        <taxon>Neopterygii</taxon>
        <taxon>Teleostei</taxon>
        <taxon>Ostariophysi</taxon>
        <taxon>Characiformes</taxon>
        <taxon>Characoidei</taxon>
        <taxon>Acestrorhamphidae</taxon>
        <taxon>Acestrorhamphinae</taxon>
        <taxon>Astyanax</taxon>
    </lineage>
</organism>
<dbReference type="Ensembl" id="ENSAMXT00000052924.1">
    <property type="protein sequence ID" value="ENSAMXP00000031831.1"/>
    <property type="gene ID" value="ENSAMXG00000035035.1"/>
</dbReference>
<reference evidence="5" key="3">
    <citation type="submission" date="2025-08" db="UniProtKB">
        <authorList>
            <consortium name="Ensembl"/>
        </authorList>
    </citation>
    <scope>IDENTIFICATION</scope>
</reference>
<dbReference type="AlphaFoldDB" id="A0A3B1IQ30"/>
<feature type="region of interest" description="Disordered" evidence="3">
    <location>
        <begin position="175"/>
        <end position="352"/>
    </location>
</feature>
<keyword evidence="6" id="KW-1185">Reference proteome</keyword>
<protein>
    <submittedName>
        <fullName evidence="5">SH2 domain containing 7</fullName>
    </submittedName>
</protein>
<dbReference type="PANTHER" id="PTHR14388:SF6">
    <property type="entry name" value="SH2 DOMAIN-CONTAINING PROTEIN 7"/>
    <property type="match status" value="1"/>
</dbReference>